<dbReference type="Proteomes" id="UP000306421">
    <property type="component" value="Unassembled WGS sequence"/>
</dbReference>
<evidence type="ECO:0000313" key="2">
    <source>
        <dbReference type="EMBL" id="RJT46892.1"/>
    </source>
</evidence>
<evidence type="ECO:0000313" key="3">
    <source>
        <dbReference type="EMBL" id="TID40978.1"/>
    </source>
</evidence>
<reference evidence="2 5" key="3">
    <citation type="submission" date="2018-09" db="EMBL/GenBank/DDBJ databases">
        <title>Draft genome sequences of Legionella taurinensis isolated from water samples.</title>
        <authorList>
            <person name="Chakeri A."/>
            <person name="Allerberger F."/>
            <person name="Kundi M."/>
            <person name="Ruppitsch W."/>
            <person name="Schmid D."/>
        </authorList>
    </citation>
    <scope>NUCLEOTIDE SEQUENCE [LARGE SCALE GENOMIC DNA]</scope>
    <source>
        <strain evidence="2 5">4570-18-6</strain>
    </source>
</reference>
<sequence>MNREIIAQLVNEALTIRFKRYSAESHDWHDSTLYGYYGAKMVKKTMRTLDSGDIDTILLLIKEITKRIGVCEENDYVFYEELYQYQRVYDVARHNPVTYYTHKPAHLIESHQKTMARLKVISAQLKTELTIPTAQTQEEQGTENKNYIISLLMEAIYQVRMPALGNSRQANDFTQIRDLISFEQIEHAIEALHDGNLDPVLDLIRLIGQTISDHVENEPLFLQALEEYRAKYNPEFYIATTSPDEVARTHQESLARLKEIHALLQSAALAPSLQFLAVVGDNQADKSNPNPAHLFFKDGANHDLLKMVMQYAGFFKMRLAEQSSMDTPGINTSLQG</sequence>
<evidence type="ECO:0000313" key="5">
    <source>
        <dbReference type="Proteomes" id="UP000270757"/>
    </source>
</evidence>
<comment type="caution">
    <text evidence="2">The sequence shown here is derived from an EMBL/GenBank/DDBJ whole genome shotgun (WGS) entry which is preliminary data.</text>
</comment>
<evidence type="ECO:0000313" key="4">
    <source>
        <dbReference type="Proteomes" id="UP000251035"/>
    </source>
</evidence>
<reference evidence="1 4" key="1">
    <citation type="submission" date="2018-04" db="EMBL/GenBank/DDBJ databases">
        <title>Whole genome sequence comparison of clinical and drinking water Legionella pneumophila isolates associated with the Flint Water Crisis.</title>
        <authorList>
            <person name="Garner E."/>
            <person name="Brown C."/>
            <person name="Schwake O."/>
            <person name="Coil D."/>
            <person name="Jospin G."/>
            <person name="Eisen J."/>
            <person name="Edwards M."/>
            <person name="Pruden A."/>
        </authorList>
    </citation>
    <scope>NUCLEOTIDE SEQUENCE [LARGE SCALE GENOMIC DNA]</scope>
    <source>
        <strain evidence="1 4">Genessee03</strain>
    </source>
</reference>
<dbReference type="Proteomes" id="UP000270757">
    <property type="component" value="Unassembled WGS sequence"/>
</dbReference>
<dbReference type="RefSeq" id="WP_108293959.1">
    <property type="nucleotide sequence ID" value="NZ_CAAAIR010000008.1"/>
</dbReference>
<dbReference type="GeneID" id="48946558"/>
<proteinExistence type="predicted"/>
<evidence type="ECO:0000313" key="6">
    <source>
        <dbReference type="Proteomes" id="UP000306421"/>
    </source>
</evidence>
<dbReference type="AlphaFoldDB" id="A0A3A5LD88"/>
<evidence type="ECO:0000313" key="1">
    <source>
        <dbReference type="EMBL" id="PUT45206.1"/>
    </source>
</evidence>
<accession>A0A3A5LD88</accession>
<dbReference type="EMBL" id="QCXM01000017">
    <property type="protein sequence ID" value="PUT45206.1"/>
    <property type="molecule type" value="Genomic_DNA"/>
</dbReference>
<keyword evidence="4" id="KW-1185">Reference proteome</keyword>
<gene>
    <name evidence="2" type="ORF">D6J04_07625</name>
    <name evidence="1" type="ORF">DB745_13380</name>
    <name evidence="3" type="ORF">DIZ81_10775</name>
</gene>
<dbReference type="OrthoDB" id="5651496at2"/>
<dbReference type="EMBL" id="QFGG01000010">
    <property type="protein sequence ID" value="TID40978.1"/>
    <property type="molecule type" value="Genomic_DNA"/>
</dbReference>
<name>A0A3A5LD88_9GAMM</name>
<protein>
    <submittedName>
        <fullName evidence="2">Uncharacterized protein</fullName>
    </submittedName>
</protein>
<reference evidence="3 6" key="2">
    <citation type="submission" date="2018-04" db="EMBL/GenBank/DDBJ databases">
        <title>Whole genome sequence comparison of clinical and drinking water Legionella pneumophila isolates.</title>
        <authorList>
            <person name="Garner E."/>
        </authorList>
    </citation>
    <scope>NUCLEOTIDE SEQUENCE [LARGE SCALE GENOMIC DNA]</scope>
    <source>
        <strain evidence="3 6">WH02</strain>
    </source>
</reference>
<dbReference type="EMBL" id="QZWB01000007">
    <property type="protein sequence ID" value="RJT46892.1"/>
    <property type="molecule type" value="Genomic_DNA"/>
</dbReference>
<organism evidence="2 5">
    <name type="scientific">Legionella taurinensis</name>
    <dbReference type="NCBI Taxonomy" id="70611"/>
    <lineage>
        <taxon>Bacteria</taxon>
        <taxon>Pseudomonadati</taxon>
        <taxon>Pseudomonadota</taxon>
        <taxon>Gammaproteobacteria</taxon>
        <taxon>Legionellales</taxon>
        <taxon>Legionellaceae</taxon>
        <taxon>Legionella</taxon>
    </lineage>
</organism>
<dbReference type="Proteomes" id="UP000251035">
    <property type="component" value="Unassembled WGS sequence"/>
</dbReference>